<comment type="caution">
    <text evidence="2">The sequence shown here is derived from an EMBL/GenBank/DDBJ whole genome shotgun (WGS) entry which is preliminary data.</text>
</comment>
<feature type="transmembrane region" description="Helical" evidence="1">
    <location>
        <begin position="71"/>
        <end position="102"/>
    </location>
</feature>
<reference evidence="2 3" key="1">
    <citation type="journal article" date="2016" name="Nat. Commun.">
        <title>Thousands of microbial genomes shed light on interconnected biogeochemical processes in an aquifer system.</title>
        <authorList>
            <person name="Anantharaman K."/>
            <person name="Brown C.T."/>
            <person name="Hug L.A."/>
            <person name="Sharon I."/>
            <person name="Castelle C.J."/>
            <person name="Probst A.J."/>
            <person name="Thomas B.C."/>
            <person name="Singh A."/>
            <person name="Wilkins M.J."/>
            <person name="Karaoz U."/>
            <person name="Brodie E.L."/>
            <person name="Williams K.H."/>
            <person name="Hubbard S.S."/>
            <person name="Banfield J.F."/>
        </authorList>
    </citation>
    <scope>NUCLEOTIDE SEQUENCE [LARGE SCALE GENOMIC DNA]</scope>
</reference>
<organism evidence="2 3">
    <name type="scientific">Candidatus Woesebacteria bacterium RIFCSPHIGHO2_01_FULL_38_9b</name>
    <dbReference type="NCBI Taxonomy" id="1802493"/>
    <lineage>
        <taxon>Bacteria</taxon>
        <taxon>Candidatus Woeseibacteriota</taxon>
    </lineage>
</organism>
<evidence type="ECO:0000313" key="3">
    <source>
        <dbReference type="Proteomes" id="UP000178750"/>
    </source>
</evidence>
<dbReference type="AlphaFoldDB" id="A0A1F7Y2V7"/>
<sequence length="108" mass="11517">MDSSYLAQAEINTNNGVATLQGLEGLFQNVLASALSIAGIALFIMLLWGGYQFMTAGGDPKKVSSAWSTLTYAIAGLILVVLSYLIIAFISSFTGAIGILNFRIFRMT</sequence>
<feature type="transmembrane region" description="Helical" evidence="1">
    <location>
        <begin position="30"/>
        <end position="51"/>
    </location>
</feature>
<keyword evidence="1" id="KW-1133">Transmembrane helix</keyword>
<evidence type="ECO:0000256" key="1">
    <source>
        <dbReference type="SAM" id="Phobius"/>
    </source>
</evidence>
<dbReference type="InterPro" id="IPR043993">
    <property type="entry name" value="T4SS_pilin"/>
</dbReference>
<proteinExistence type="predicted"/>
<gene>
    <name evidence="2" type="ORF">A2863_02845</name>
</gene>
<dbReference type="Pfam" id="PF18895">
    <property type="entry name" value="T4SS_pilin"/>
    <property type="match status" value="1"/>
</dbReference>
<dbReference type="EMBL" id="MGGF01000030">
    <property type="protein sequence ID" value="OGM21657.1"/>
    <property type="molecule type" value="Genomic_DNA"/>
</dbReference>
<accession>A0A1F7Y2V7</accession>
<keyword evidence="1" id="KW-0472">Membrane</keyword>
<dbReference type="Proteomes" id="UP000178750">
    <property type="component" value="Unassembled WGS sequence"/>
</dbReference>
<protein>
    <submittedName>
        <fullName evidence="2">Uncharacterized protein</fullName>
    </submittedName>
</protein>
<keyword evidence="1" id="KW-0812">Transmembrane</keyword>
<name>A0A1F7Y2V7_9BACT</name>
<evidence type="ECO:0000313" key="2">
    <source>
        <dbReference type="EMBL" id="OGM21657.1"/>
    </source>
</evidence>